<name>A0ABU9I833_9FLAO</name>
<sequence length="648" mass="71870">MKNKIQTLLVLMLFFISSNAQTPKDYTIQISTEIVNSPLGIKLKWPLDVNATSYNIFRKQINSNVWSVLASNLPGNTTNYTDENIVLGSSFEYKIKKVSNVNAESSIYAGIEVPAIENKGKLILLIDEIHAPSLILEINRLIDDLTGEGWIVLRHDIPSGSSVTSVKTVIQNDYNSDPVNTKAVFILGHVVVPYSGNIAPDGHLPDHLGAWPTDLYYADINGNWTDTSVNNVGANRNENKNIPGDGKFDNNVIPSDIDLQIGRVDFNNLPVFSISETELLRSYLEKNHNYRVKNFSVNKRVLIDDNFGAFGGEAFASNGWRLSSIVGSTNISNLDYFSTLPSNSYQWAFACGGGYYNSISGVGDSNNFTTSNPQSIFNLFFGSYFGDWDSQNNFMRSSLASGTALVSVWTGRPHWHFHLMGLGENIGLSAKNSQNNSNTYVTNYYSRSIHQNLIGDPTLKNDIVAPVSNVLATNSSGNVILTWSISPDVILGYYVYKKNNTTGFYDRITPTIITTNSFTDVGAIETFSKTYMVRAIKLENVVSGTYYNLSLGVFNDYTLENALFSLHKESITVYPNPSNGNNITITFFSSKNKSTEIKIIDYSGKVLFAKSIYLIEGNNNFYFTDLSFAKGIYSIIIDSTIQKSIIIN</sequence>
<comment type="caution">
    <text evidence="4">The sequence shown here is derived from an EMBL/GenBank/DDBJ whole genome shotgun (WGS) entry which is preliminary data.</text>
</comment>
<feature type="signal peptide" evidence="2">
    <location>
        <begin position="1"/>
        <end position="20"/>
    </location>
</feature>
<dbReference type="InterPro" id="IPR013783">
    <property type="entry name" value="Ig-like_fold"/>
</dbReference>
<evidence type="ECO:0000256" key="1">
    <source>
        <dbReference type="ARBA" id="ARBA00022729"/>
    </source>
</evidence>
<dbReference type="NCBIfam" id="TIGR04183">
    <property type="entry name" value="Por_Secre_tail"/>
    <property type="match status" value="1"/>
</dbReference>
<feature type="chain" id="PRO_5047221437" evidence="2">
    <location>
        <begin position="21"/>
        <end position="648"/>
    </location>
</feature>
<dbReference type="InterPro" id="IPR026444">
    <property type="entry name" value="Secre_tail"/>
</dbReference>
<feature type="domain" description="Secretion system C-terminal sorting" evidence="3">
    <location>
        <begin position="573"/>
        <end position="643"/>
    </location>
</feature>
<accession>A0ABU9I833</accession>
<keyword evidence="1 2" id="KW-0732">Signal</keyword>
<dbReference type="Proteomes" id="UP001393056">
    <property type="component" value="Unassembled WGS sequence"/>
</dbReference>
<dbReference type="EMBL" id="JBBYHT010000005">
    <property type="protein sequence ID" value="MEL1248583.1"/>
    <property type="molecule type" value="Genomic_DNA"/>
</dbReference>
<proteinExistence type="predicted"/>
<keyword evidence="5" id="KW-1185">Reference proteome</keyword>
<evidence type="ECO:0000313" key="5">
    <source>
        <dbReference type="Proteomes" id="UP001393056"/>
    </source>
</evidence>
<dbReference type="Gene3D" id="2.60.40.10">
    <property type="entry name" value="Immunoglobulins"/>
    <property type="match status" value="2"/>
</dbReference>
<dbReference type="RefSeq" id="WP_341683438.1">
    <property type="nucleotide sequence ID" value="NZ_JBBYHT010000005.1"/>
</dbReference>
<dbReference type="InterPro" id="IPR036116">
    <property type="entry name" value="FN3_sf"/>
</dbReference>
<dbReference type="SUPFAM" id="SSF49265">
    <property type="entry name" value="Fibronectin type III"/>
    <property type="match status" value="1"/>
</dbReference>
<reference evidence="4 5" key="1">
    <citation type="submission" date="2024-04" db="EMBL/GenBank/DDBJ databases">
        <title>Flavobacterium sp. DGU41 16S ribosomal RNA gene Genome sequencing and assembly.</title>
        <authorList>
            <person name="Park S."/>
        </authorList>
    </citation>
    <scope>NUCLEOTIDE SEQUENCE [LARGE SCALE GENOMIC DNA]</scope>
    <source>
        <strain evidence="4 5">DGU41</strain>
    </source>
</reference>
<evidence type="ECO:0000259" key="3">
    <source>
        <dbReference type="Pfam" id="PF18962"/>
    </source>
</evidence>
<evidence type="ECO:0000313" key="4">
    <source>
        <dbReference type="EMBL" id="MEL1248583.1"/>
    </source>
</evidence>
<protein>
    <submittedName>
        <fullName evidence="4">T9SS type A sorting domain-containing protein</fullName>
    </submittedName>
</protein>
<gene>
    <name evidence="4" type="ORF">AAEO58_11060</name>
</gene>
<dbReference type="Pfam" id="PF18962">
    <property type="entry name" value="Por_Secre_tail"/>
    <property type="match status" value="1"/>
</dbReference>
<evidence type="ECO:0000256" key="2">
    <source>
        <dbReference type="SAM" id="SignalP"/>
    </source>
</evidence>
<organism evidence="4 5">
    <name type="scientific">Flavobacterium helocola</name>
    <dbReference type="NCBI Taxonomy" id="3139139"/>
    <lineage>
        <taxon>Bacteria</taxon>
        <taxon>Pseudomonadati</taxon>
        <taxon>Bacteroidota</taxon>
        <taxon>Flavobacteriia</taxon>
        <taxon>Flavobacteriales</taxon>
        <taxon>Flavobacteriaceae</taxon>
        <taxon>Flavobacterium</taxon>
    </lineage>
</organism>